<dbReference type="RefSeq" id="WP_014685366.1">
    <property type="nucleotide sequence ID" value="NC_017790.1"/>
</dbReference>
<name>H8GXN1_DEIGI</name>
<evidence type="ECO:0000313" key="3">
    <source>
        <dbReference type="Proteomes" id="UP000007575"/>
    </source>
</evidence>
<evidence type="ECO:0000313" key="2">
    <source>
        <dbReference type="EMBL" id="AFD25883.1"/>
    </source>
</evidence>
<dbReference type="EMBL" id="CP002191">
    <property type="protein sequence ID" value="AFD25883.1"/>
    <property type="molecule type" value="Genomic_DNA"/>
</dbReference>
<organism evidence="2 3">
    <name type="scientific">Deinococcus gobiensis (strain DSM 21396 / JCM 16679 / CGMCC 1.7299 / I-0)</name>
    <dbReference type="NCBI Taxonomy" id="745776"/>
    <lineage>
        <taxon>Bacteria</taxon>
        <taxon>Thermotogati</taxon>
        <taxon>Deinococcota</taxon>
        <taxon>Deinococci</taxon>
        <taxon>Deinococcales</taxon>
        <taxon>Deinococcaceae</taxon>
        <taxon>Deinococcus</taxon>
    </lineage>
</organism>
<evidence type="ECO:0000256" key="1">
    <source>
        <dbReference type="SAM" id="MobiDB-lite"/>
    </source>
</evidence>
<dbReference type="AlphaFoldDB" id="H8GXN1"/>
<dbReference type="STRING" id="745776.DGo_CA1956"/>
<reference evidence="2 3" key="1">
    <citation type="journal article" date="2012" name="PLoS ONE">
        <title>Genome sequence and transcriptome analysis of the radioresistant bacterium Deinococcus gobiensis: insights into the extreme environmental adaptations.</title>
        <authorList>
            <person name="Yuan M."/>
            <person name="Chen M."/>
            <person name="Zhang W."/>
            <person name="Lu W."/>
            <person name="Wang J."/>
            <person name="Yang M."/>
            <person name="Zhao P."/>
            <person name="Tang R."/>
            <person name="Li X."/>
            <person name="Hao Y."/>
            <person name="Zhou Z."/>
            <person name="Zhan Y."/>
            <person name="Yu H."/>
            <person name="Teng C."/>
            <person name="Yan Y."/>
            <person name="Ping S."/>
            <person name="Wang Y."/>
            <person name="Lin M."/>
        </authorList>
    </citation>
    <scope>NUCLEOTIDE SEQUENCE [LARGE SCALE GENOMIC DNA]</scope>
    <source>
        <strain evidence="2 3">I-0</strain>
    </source>
</reference>
<dbReference type="Proteomes" id="UP000007575">
    <property type="component" value="Chromosome"/>
</dbReference>
<dbReference type="PATRIC" id="fig|745776.4.peg.2009"/>
<protein>
    <submittedName>
        <fullName evidence="2">Uncharacterized protein</fullName>
    </submittedName>
</protein>
<dbReference type="HOGENOM" id="CLU_2786983_0_0_0"/>
<sequence length="68" mass="8137">MNRYRYQLPMTPQEKAQRRHSRKARAAKRAKRQRKANVQAVIARTRKPFTWRAVPGRPGLFERVHIGR</sequence>
<gene>
    <name evidence="2" type="ordered locus">DGo_CA1956</name>
</gene>
<keyword evidence="3" id="KW-1185">Reference proteome</keyword>
<proteinExistence type="predicted"/>
<feature type="region of interest" description="Disordered" evidence="1">
    <location>
        <begin position="1"/>
        <end position="20"/>
    </location>
</feature>
<dbReference type="KEGG" id="dgo:DGo_CA1956"/>
<accession>H8GXN1</accession>